<feature type="transmembrane region" description="Helical" evidence="1">
    <location>
        <begin position="49"/>
        <end position="70"/>
    </location>
</feature>
<proteinExistence type="predicted"/>
<dbReference type="EMBL" id="KZ825145">
    <property type="protein sequence ID" value="PYI18399.1"/>
    <property type="molecule type" value="Genomic_DNA"/>
</dbReference>
<dbReference type="Proteomes" id="UP000249829">
    <property type="component" value="Unassembled WGS sequence"/>
</dbReference>
<name>A0A2V5H350_ASPV1</name>
<evidence type="ECO:0000313" key="3">
    <source>
        <dbReference type="Proteomes" id="UP000249829"/>
    </source>
</evidence>
<dbReference type="AlphaFoldDB" id="A0A2V5H350"/>
<keyword evidence="3" id="KW-1185">Reference proteome</keyword>
<evidence type="ECO:0000313" key="2">
    <source>
        <dbReference type="EMBL" id="PYI18399.1"/>
    </source>
</evidence>
<reference evidence="2 3" key="1">
    <citation type="submission" date="2018-02" db="EMBL/GenBank/DDBJ databases">
        <title>The genomes of Aspergillus section Nigri reveals drivers in fungal speciation.</title>
        <authorList>
            <consortium name="DOE Joint Genome Institute"/>
            <person name="Vesth T.C."/>
            <person name="Nybo J."/>
            <person name="Theobald S."/>
            <person name="Brandl J."/>
            <person name="Frisvad J.C."/>
            <person name="Nielsen K.F."/>
            <person name="Lyhne E.K."/>
            <person name="Kogle M.E."/>
            <person name="Kuo A."/>
            <person name="Riley R."/>
            <person name="Clum A."/>
            <person name="Nolan M."/>
            <person name="Lipzen A."/>
            <person name="Salamov A."/>
            <person name="Henrissat B."/>
            <person name="Wiebenga A."/>
            <person name="De vries R.P."/>
            <person name="Grigoriev I.V."/>
            <person name="Mortensen U.H."/>
            <person name="Andersen M.R."/>
            <person name="Baker S.E."/>
        </authorList>
    </citation>
    <scope>NUCLEOTIDE SEQUENCE [LARGE SCALE GENOMIC DNA]</scope>
    <source>
        <strain evidence="2 3">CBS 115571</strain>
    </source>
</reference>
<sequence>MSDSDSMCLTVPRDSIISPYIFASRCWIYPALTMGRRWRSHSNLSVVEMVSYLTSALLFFAVSMLCLFHLRMASGFPHPKL</sequence>
<gene>
    <name evidence="2" type="ORF">BO99DRAFT_169138</name>
</gene>
<evidence type="ECO:0000256" key="1">
    <source>
        <dbReference type="SAM" id="Phobius"/>
    </source>
</evidence>
<organism evidence="2 3">
    <name type="scientific">Aspergillus violaceofuscus (strain CBS 115571)</name>
    <dbReference type="NCBI Taxonomy" id="1450538"/>
    <lineage>
        <taxon>Eukaryota</taxon>
        <taxon>Fungi</taxon>
        <taxon>Dikarya</taxon>
        <taxon>Ascomycota</taxon>
        <taxon>Pezizomycotina</taxon>
        <taxon>Eurotiomycetes</taxon>
        <taxon>Eurotiomycetidae</taxon>
        <taxon>Eurotiales</taxon>
        <taxon>Aspergillaceae</taxon>
        <taxon>Aspergillus</taxon>
    </lineage>
</organism>
<protein>
    <submittedName>
        <fullName evidence="2">Uncharacterized protein</fullName>
    </submittedName>
</protein>
<keyword evidence="1" id="KW-0812">Transmembrane</keyword>
<accession>A0A2V5H350</accession>
<keyword evidence="1" id="KW-1133">Transmembrane helix</keyword>
<keyword evidence="1" id="KW-0472">Membrane</keyword>